<evidence type="ECO:0000313" key="1">
    <source>
        <dbReference type="EMBL" id="KAI8026809.1"/>
    </source>
</evidence>
<gene>
    <name evidence="1" type="ORF">LOK49_LG02G02629</name>
</gene>
<sequence length="1112" mass="127578">MTVSTCLSDSRMPPRRSQVKAEIMKKVVTVGKSLFNKMVVTVGKFRLLFFMLIIAGWAVCPVQLLIEGQELLTSIAFVAIAFVAGNVIIISIVLTGRMARPHTAEEELSMETEKATLTPFTGDRKEELSMETEKATLTHFIGDRKVIIEKAQILTRKKDFLHLILSYPMKPEPDEDFFNPVFLRRRFSDMNQLRREIKALLLDDIYEEHEHELEEKMIFLICEVERRLDRYDFHVVAYLPQEADVITARPDKSLTHKIEVGLISQTRGKFEAPDEMLELAIDSAVRQVSKCFQDGILRKIGISGRGGKEVAKALKDIPMIQSKCSIILCISVSRYHSTKEVLQNIAKQSNELPQIYGISILEEYRFQFPHDDFLLLLDCSDGPVDSLYNIKIPDHAFVVLTTQSQEVYEIMNVDLEIRMDDHLLPWNLFCRNVGSSLVLSSSAIQQMAIQLVKECHGHLLAIVLLARALKGVTDIGVWELVLHQLTSQSSEVMVHALKLVWDQKDIITKHCIKFCAQNLGFQDSPVSSWISNSLVGKREEGEAIFEDLIDSFLLENVGVNDVRMRKETKNVLQEYFIPYLPSLYLKQGGVGLVETPKIEEWNNDKEIYLMDNKLSKLPENPKCPILTKLWLHKNYENYDLMEIPRLFFEDMPLLHSLDLSYTSIKSLPPSISMLVLLHTFRLKGCELLMELPPQVGELGKLEEFDLEGTELMYLPKEIGQLIRLKCFRVSFCECANRYEEFKQMDSIIPTKVLSKLSELNELSIDVNPNADQWDVDVWDANVKEILKELSSLQKLKILRLYLPSVESLQQLRWNNKQVMYPDLSQFGFTVGHHPWRIIFRLPHEVGELVKKWEKSKKCLKYINGEGKPSGITEALQHASVFFLDRHYTAKTLSEFGNENMVQLKFCLLVECNEFQTIIDGDSEYRWGVDNKLVFGRLQYLGIHYMKNLRSIWKGQIDKGCLSNLRYLALHTCPNLITIFTSNLLGNLIKLEELIVEDCFKVRSLVSQELSDFKSSGYVLQNLKKMSLLDLPELVTISGGLSIGPVLESLIVYNCPKLKSLHAMEVSGDNLKIKGEKEWWDALKWRNKTCPAYKEFEIDEDSMGPLAKDIYSH</sequence>
<reference evidence="1 2" key="1">
    <citation type="journal article" date="2022" name="Plant J.">
        <title>Chromosome-level genome of Camellia lanceoleosa provides a valuable resource for understanding genome evolution and self-incompatibility.</title>
        <authorList>
            <person name="Gong W."/>
            <person name="Xiao S."/>
            <person name="Wang L."/>
            <person name="Liao Z."/>
            <person name="Chang Y."/>
            <person name="Mo W."/>
            <person name="Hu G."/>
            <person name="Li W."/>
            <person name="Zhao G."/>
            <person name="Zhu H."/>
            <person name="Hu X."/>
            <person name="Ji K."/>
            <person name="Xiang X."/>
            <person name="Song Q."/>
            <person name="Yuan D."/>
            <person name="Jin S."/>
            <person name="Zhang L."/>
        </authorList>
    </citation>
    <scope>NUCLEOTIDE SEQUENCE [LARGE SCALE GENOMIC DNA]</scope>
    <source>
        <strain evidence="1">SQ_2022a</strain>
    </source>
</reference>
<comment type="caution">
    <text evidence="1">The sequence shown here is derived from an EMBL/GenBank/DDBJ whole genome shotgun (WGS) entry which is preliminary data.</text>
</comment>
<dbReference type="Proteomes" id="UP001060215">
    <property type="component" value="Chromosome 3"/>
</dbReference>
<protein>
    <submittedName>
        <fullName evidence="1">Disease resistance protein</fullName>
    </submittedName>
</protein>
<keyword evidence="2" id="KW-1185">Reference proteome</keyword>
<organism evidence="1 2">
    <name type="scientific">Camellia lanceoleosa</name>
    <dbReference type="NCBI Taxonomy" id="1840588"/>
    <lineage>
        <taxon>Eukaryota</taxon>
        <taxon>Viridiplantae</taxon>
        <taxon>Streptophyta</taxon>
        <taxon>Embryophyta</taxon>
        <taxon>Tracheophyta</taxon>
        <taxon>Spermatophyta</taxon>
        <taxon>Magnoliopsida</taxon>
        <taxon>eudicotyledons</taxon>
        <taxon>Gunneridae</taxon>
        <taxon>Pentapetalae</taxon>
        <taxon>asterids</taxon>
        <taxon>Ericales</taxon>
        <taxon>Theaceae</taxon>
        <taxon>Camellia</taxon>
    </lineage>
</organism>
<dbReference type="EMBL" id="CM045760">
    <property type="protein sequence ID" value="KAI8026809.1"/>
    <property type="molecule type" value="Genomic_DNA"/>
</dbReference>
<accession>A0ACC0INF8</accession>
<name>A0ACC0INF8_9ERIC</name>
<evidence type="ECO:0000313" key="2">
    <source>
        <dbReference type="Proteomes" id="UP001060215"/>
    </source>
</evidence>
<proteinExistence type="predicted"/>